<dbReference type="PANTHER" id="PTHR34473">
    <property type="entry name" value="UPF0699 TRANSMEMBRANE PROTEIN YDBS"/>
    <property type="match status" value="1"/>
</dbReference>
<dbReference type="Proteomes" id="UP000000742">
    <property type="component" value="Chromosome"/>
</dbReference>
<accession>B7GJV5</accession>
<dbReference type="InterPro" id="IPR005182">
    <property type="entry name" value="YdbS-like_PH"/>
</dbReference>
<protein>
    <submittedName>
        <fullName evidence="3">Uncharacterized conserved protein</fullName>
    </submittedName>
</protein>
<dbReference type="AlphaFoldDB" id="B7GJV5"/>
<feature type="domain" description="YdbS-like PH" evidence="2">
    <location>
        <begin position="67"/>
        <end position="143"/>
    </location>
</feature>
<evidence type="ECO:0000313" key="3">
    <source>
        <dbReference type="EMBL" id="ACJ33968.1"/>
    </source>
</evidence>
<evidence type="ECO:0000256" key="1">
    <source>
        <dbReference type="SAM" id="Phobius"/>
    </source>
</evidence>
<dbReference type="eggNOG" id="COG3402">
    <property type="taxonomic scope" value="Bacteria"/>
</dbReference>
<reference evidence="3 4" key="1">
    <citation type="journal article" date="2008" name="Genome Biol.">
        <title>Encapsulated in silica: genome, proteome and physiology of the thermophilic bacterium Anoxybacillus flavithermus WK1.</title>
        <authorList>
            <person name="Saw J.H."/>
            <person name="Mountain B.W."/>
            <person name="Feng L."/>
            <person name="Omelchenko M.V."/>
            <person name="Hou S."/>
            <person name="Saito J.A."/>
            <person name="Stott M.B."/>
            <person name="Li D."/>
            <person name="Zhao G."/>
            <person name="Wu J."/>
            <person name="Galperin M.Y."/>
            <person name="Koonin E.V."/>
            <person name="Makarova K.S."/>
            <person name="Wolf Y.I."/>
            <person name="Rigden D.J."/>
            <person name="Dunfield P.F."/>
            <person name="Wang L."/>
            <person name="Alam M."/>
        </authorList>
    </citation>
    <scope>NUCLEOTIDE SEQUENCE [LARGE SCALE GENOMIC DNA]</scope>
    <source>
        <strain evidence="4">DSM 21510 / WK1</strain>
    </source>
</reference>
<dbReference type="EMBL" id="CP000922">
    <property type="protein sequence ID" value="ACJ33968.1"/>
    <property type="molecule type" value="Genomic_DNA"/>
</dbReference>
<organism evidence="3 4">
    <name type="scientific">Anoxybacillus flavithermus (strain DSM 21510 / WK1)</name>
    <dbReference type="NCBI Taxonomy" id="491915"/>
    <lineage>
        <taxon>Bacteria</taxon>
        <taxon>Bacillati</taxon>
        <taxon>Bacillota</taxon>
        <taxon>Bacilli</taxon>
        <taxon>Bacillales</taxon>
        <taxon>Anoxybacillaceae</taxon>
        <taxon>Anoxybacillus</taxon>
    </lineage>
</organism>
<name>B7GJV5_ANOFW</name>
<evidence type="ECO:0000259" key="2">
    <source>
        <dbReference type="Pfam" id="PF03703"/>
    </source>
</evidence>
<keyword evidence="1" id="KW-1133">Transmembrane helix</keyword>
<dbReference type="PANTHER" id="PTHR34473:SF2">
    <property type="entry name" value="UPF0699 TRANSMEMBRANE PROTEIN YDBT"/>
    <property type="match status" value="1"/>
</dbReference>
<feature type="transmembrane region" description="Helical" evidence="1">
    <location>
        <begin position="45"/>
        <end position="65"/>
    </location>
</feature>
<feature type="transmembrane region" description="Helical" evidence="1">
    <location>
        <begin position="21"/>
        <end position="39"/>
    </location>
</feature>
<dbReference type="STRING" id="491915.Aflv_1603"/>
<gene>
    <name evidence="3" type="ordered locus">Aflv_1603</name>
</gene>
<keyword evidence="1" id="KW-0472">Membrane</keyword>
<sequence length="154" mass="18578">MGVNMENKLSKRAVSIWRIYETIRLMIFALLYVIVSFFVPTSVVWVFVCLWIVDAILFVFFFPRWKWERWRYMIREREIELEHGVWIQKRTLIPIHRIQHVDVKQGPLARRQKLASIYIYTAATAHEIPFLAEQEAEKLRYYISSLVKEDENDA</sequence>
<dbReference type="KEGG" id="afl:Aflv_1603"/>
<proteinExistence type="predicted"/>
<dbReference type="HOGENOM" id="CLU_104197_3_2_9"/>
<evidence type="ECO:0000313" key="4">
    <source>
        <dbReference type="Proteomes" id="UP000000742"/>
    </source>
</evidence>
<keyword evidence="1" id="KW-0812">Transmembrane</keyword>
<dbReference type="Pfam" id="PF03703">
    <property type="entry name" value="bPH_2"/>
    <property type="match status" value="1"/>
</dbReference>